<evidence type="ECO:0000313" key="4">
    <source>
        <dbReference type="Proteomes" id="UP000663832"/>
    </source>
</evidence>
<evidence type="ECO:0000313" key="5">
    <source>
        <dbReference type="Proteomes" id="UP000663877"/>
    </source>
</evidence>
<dbReference type="EMBL" id="CAJNOI010000108">
    <property type="protein sequence ID" value="CAF1072111.1"/>
    <property type="molecule type" value="Genomic_DNA"/>
</dbReference>
<evidence type="ECO:0000313" key="3">
    <source>
        <dbReference type="EMBL" id="CAF1325091.1"/>
    </source>
</evidence>
<dbReference type="Proteomes" id="UP000663877">
    <property type="component" value="Unassembled WGS sequence"/>
</dbReference>
<accession>A0A814M5K2</accession>
<evidence type="ECO:0000313" key="1">
    <source>
        <dbReference type="EMBL" id="CAF1072111.1"/>
    </source>
</evidence>
<dbReference type="Proteomes" id="UP000663832">
    <property type="component" value="Unassembled WGS sequence"/>
</dbReference>
<proteinExistence type="predicted"/>
<dbReference type="OrthoDB" id="9992187at2759"/>
<keyword evidence="4" id="KW-1185">Reference proteome</keyword>
<name>A0A814M5K2_9BILA</name>
<sequence length="303" mass="36252">MYKFGFDNCDKIVQLSEEEIHRIPYLLTLISHKDDFLSIKNDKNEYILHHPICYNLLIPILNSINNENSFDVLQLFNYLCLNQSIYLNDQNRFFTYYREKNLCEVRNNAAQLVLSLTKNAYDLNDLQTIEYIFLVITIIFSRKSIFNLQFCYHTYKILEKCVFPLFFKKHPIYLLNDIKEDCRIDSNICFYNDNQGYYEVKMSDNQIKQRCILIVARGRGKSELLRELFGDPRKKYSTNTYNRSQNIKETELLSKESTSLTMNSNLYLNESQSARLGYYNTRPKQAQIDKFKHKYKTKVNKYR</sequence>
<dbReference type="EMBL" id="CAJNOM010000290">
    <property type="protein sequence ID" value="CAF1325091.1"/>
    <property type="molecule type" value="Genomic_DNA"/>
</dbReference>
<comment type="caution">
    <text evidence="1">The sequence shown here is derived from an EMBL/GenBank/DDBJ whole genome shotgun (WGS) entry which is preliminary data.</text>
</comment>
<dbReference type="AlphaFoldDB" id="A0A814M5K2"/>
<dbReference type="EMBL" id="CAJNOM010000287">
    <property type="protein sequence ID" value="CAF1322650.1"/>
    <property type="molecule type" value="Genomic_DNA"/>
</dbReference>
<organism evidence="1 5">
    <name type="scientific">Adineta steineri</name>
    <dbReference type="NCBI Taxonomy" id="433720"/>
    <lineage>
        <taxon>Eukaryota</taxon>
        <taxon>Metazoa</taxon>
        <taxon>Spiralia</taxon>
        <taxon>Gnathifera</taxon>
        <taxon>Rotifera</taxon>
        <taxon>Eurotatoria</taxon>
        <taxon>Bdelloidea</taxon>
        <taxon>Adinetida</taxon>
        <taxon>Adinetidae</taxon>
        <taxon>Adineta</taxon>
    </lineage>
</organism>
<gene>
    <name evidence="1" type="ORF">BJG266_LOCUS19768</name>
    <name evidence="2" type="ORF">QVE165_LOCUS32432</name>
    <name evidence="3" type="ORF">QVE165_LOCUS32565</name>
</gene>
<reference evidence="1" key="1">
    <citation type="submission" date="2021-02" db="EMBL/GenBank/DDBJ databases">
        <authorList>
            <person name="Nowell W R."/>
        </authorList>
    </citation>
    <scope>NUCLEOTIDE SEQUENCE</scope>
</reference>
<protein>
    <submittedName>
        <fullName evidence="1">Uncharacterized protein</fullName>
    </submittedName>
</protein>
<evidence type="ECO:0000313" key="2">
    <source>
        <dbReference type="EMBL" id="CAF1322650.1"/>
    </source>
</evidence>